<evidence type="ECO:0000313" key="3">
    <source>
        <dbReference type="Proteomes" id="UP000694287"/>
    </source>
</evidence>
<dbReference type="RefSeq" id="WP_218616246.1">
    <property type="nucleotide sequence ID" value="NZ_JADQDK010000001.1"/>
</dbReference>
<accession>A0ABS6UVU4</accession>
<dbReference type="Proteomes" id="UP000694287">
    <property type="component" value="Unassembled WGS sequence"/>
</dbReference>
<proteinExistence type="predicted"/>
<dbReference type="Pfam" id="PF00561">
    <property type="entry name" value="Abhydrolase_1"/>
    <property type="match status" value="1"/>
</dbReference>
<dbReference type="InterPro" id="IPR050266">
    <property type="entry name" value="AB_hydrolase_sf"/>
</dbReference>
<protein>
    <submittedName>
        <fullName evidence="2">Alpha/beta hydrolase</fullName>
    </submittedName>
</protein>
<organism evidence="2 3">
    <name type="scientific">Pseudonocardia abyssalis</name>
    <dbReference type="NCBI Taxonomy" id="2792008"/>
    <lineage>
        <taxon>Bacteria</taxon>
        <taxon>Bacillati</taxon>
        <taxon>Actinomycetota</taxon>
        <taxon>Actinomycetes</taxon>
        <taxon>Pseudonocardiales</taxon>
        <taxon>Pseudonocardiaceae</taxon>
        <taxon>Pseudonocardia</taxon>
    </lineage>
</organism>
<dbReference type="EMBL" id="JADQDK010000001">
    <property type="protein sequence ID" value="MBW0136399.1"/>
    <property type="molecule type" value="Genomic_DNA"/>
</dbReference>
<feature type="domain" description="AB hydrolase-1" evidence="1">
    <location>
        <begin position="27"/>
        <end position="273"/>
    </location>
</feature>
<keyword evidence="2" id="KW-0378">Hydrolase</keyword>
<gene>
    <name evidence="2" type="ORF">I4I81_19315</name>
</gene>
<dbReference type="PANTHER" id="PTHR43798:SF33">
    <property type="entry name" value="HYDROLASE, PUTATIVE (AFU_ORTHOLOGUE AFUA_2G14860)-RELATED"/>
    <property type="match status" value="1"/>
</dbReference>
<reference evidence="2 3" key="1">
    <citation type="submission" date="2020-11" db="EMBL/GenBank/DDBJ databases">
        <title>Pseudonocardia abyssalis sp. nov. and Pseudonocardia oceani sp. nov., description and phylogenomic analysis of two novel actinomycetes isolated from the deep Southern Ocean.</title>
        <authorList>
            <person name="Parra J."/>
        </authorList>
    </citation>
    <scope>NUCLEOTIDE SEQUENCE [LARGE SCALE GENOMIC DNA]</scope>
    <source>
        <strain evidence="2 3">KRD-168</strain>
    </source>
</reference>
<keyword evidence="3" id="KW-1185">Reference proteome</keyword>
<name>A0ABS6UVU4_9PSEU</name>
<dbReference type="PANTHER" id="PTHR43798">
    <property type="entry name" value="MONOACYLGLYCEROL LIPASE"/>
    <property type="match status" value="1"/>
</dbReference>
<evidence type="ECO:0000313" key="2">
    <source>
        <dbReference type="EMBL" id="MBW0136399.1"/>
    </source>
</evidence>
<dbReference type="InterPro" id="IPR000073">
    <property type="entry name" value="AB_hydrolase_1"/>
</dbReference>
<comment type="caution">
    <text evidence="2">The sequence shown here is derived from an EMBL/GenBank/DDBJ whole genome shotgun (WGS) entry which is preliminary data.</text>
</comment>
<sequence length="298" mass="30741">MSTPSLTAADGVPLHLEVDGSEYAPVTVVLAHGWTLDSSTWAPVAAALAGPGVRVVRYDHRGHGRSGVADPASLTLDQLADDLALVIAEVAPTGPLVLAGHSMGGMTLMALADRHPDVVARAAGIALVATASGGLANTSFGLPQRTVPVVRRVEERLYGSKRWSAGSRLGSPRALAPAMRWLLLGPRADRDAVRITVRAVAACRPSTVSGFRPTLAAHERDAALAVFAGIPTVVLAGSRDKLTPVSASRRIHAALPSAALTIFPDAGHMLPVERVAGVAGRLGALVRGAVGTERHRAS</sequence>
<evidence type="ECO:0000259" key="1">
    <source>
        <dbReference type="Pfam" id="PF00561"/>
    </source>
</evidence>
<dbReference type="GO" id="GO:0016787">
    <property type="term" value="F:hydrolase activity"/>
    <property type="evidence" value="ECO:0007669"/>
    <property type="project" value="UniProtKB-KW"/>
</dbReference>